<feature type="compositionally biased region" description="Pro residues" evidence="1">
    <location>
        <begin position="461"/>
        <end position="476"/>
    </location>
</feature>
<feature type="region of interest" description="Disordered" evidence="1">
    <location>
        <begin position="1101"/>
        <end position="1156"/>
    </location>
</feature>
<dbReference type="SUPFAM" id="SSF56672">
    <property type="entry name" value="DNA/RNA polymerases"/>
    <property type="match status" value="1"/>
</dbReference>
<dbReference type="Proteomes" id="UP000000305">
    <property type="component" value="Unassembled WGS sequence"/>
</dbReference>
<dbReference type="OrthoDB" id="6392879at2759"/>
<name>E9H837_DAPPU</name>
<feature type="compositionally biased region" description="Basic residues" evidence="1">
    <location>
        <begin position="937"/>
        <end position="949"/>
    </location>
</feature>
<feature type="compositionally biased region" description="Basic and acidic residues" evidence="1">
    <location>
        <begin position="367"/>
        <end position="377"/>
    </location>
</feature>
<feature type="region of interest" description="Disordered" evidence="1">
    <location>
        <begin position="842"/>
        <end position="960"/>
    </location>
</feature>
<accession>E9H837</accession>
<dbReference type="InParanoid" id="E9H837"/>
<dbReference type="PANTHER" id="PTHR38128">
    <property type="entry name" value="GAMETOCYTOGENESIS-IMPLICATED PROTEIN"/>
    <property type="match status" value="1"/>
</dbReference>
<dbReference type="AlphaFoldDB" id="E9H837"/>
<reference evidence="2 3" key="1">
    <citation type="journal article" date="2011" name="Science">
        <title>The ecoresponsive genome of Daphnia pulex.</title>
        <authorList>
            <person name="Colbourne J.K."/>
            <person name="Pfrender M.E."/>
            <person name="Gilbert D."/>
            <person name="Thomas W.K."/>
            <person name="Tucker A."/>
            <person name="Oakley T.H."/>
            <person name="Tokishita S."/>
            <person name="Aerts A."/>
            <person name="Arnold G.J."/>
            <person name="Basu M.K."/>
            <person name="Bauer D.J."/>
            <person name="Caceres C.E."/>
            <person name="Carmel L."/>
            <person name="Casola C."/>
            <person name="Choi J.H."/>
            <person name="Detter J.C."/>
            <person name="Dong Q."/>
            <person name="Dusheyko S."/>
            <person name="Eads B.D."/>
            <person name="Frohlich T."/>
            <person name="Geiler-Samerotte K.A."/>
            <person name="Gerlach D."/>
            <person name="Hatcher P."/>
            <person name="Jogdeo S."/>
            <person name="Krijgsveld J."/>
            <person name="Kriventseva E.V."/>
            <person name="Kultz D."/>
            <person name="Laforsch C."/>
            <person name="Lindquist E."/>
            <person name="Lopez J."/>
            <person name="Manak J.R."/>
            <person name="Muller J."/>
            <person name="Pangilinan J."/>
            <person name="Patwardhan R.P."/>
            <person name="Pitluck S."/>
            <person name="Pritham E.J."/>
            <person name="Rechtsteiner A."/>
            <person name="Rho M."/>
            <person name="Rogozin I.B."/>
            <person name="Sakarya O."/>
            <person name="Salamov A."/>
            <person name="Schaack S."/>
            <person name="Shapiro H."/>
            <person name="Shiga Y."/>
            <person name="Skalitzky C."/>
            <person name="Smith Z."/>
            <person name="Souvorov A."/>
            <person name="Sung W."/>
            <person name="Tang Z."/>
            <person name="Tsuchiya D."/>
            <person name="Tu H."/>
            <person name="Vos H."/>
            <person name="Wang M."/>
            <person name="Wolf Y.I."/>
            <person name="Yamagata H."/>
            <person name="Yamada T."/>
            <person name="Ye Y."/>
            <person name="Shaw J.R."/>
            <person name="Andrews J."/>
            <person name="Crease T.J."/>
            <person name="Tang H."/>
            <person name="Lucas S.M."/>
            <person name="Robertson H.M."/>
            <person name="Bork P."/>
            <person name="Koonin E.V."/>
            <person name="Zdobnov E.M."/>
            <person name="Grigoriev I.V."/>
            <person name="Lynch M."/>
            <person name="Boore J.L."/>
        </authorList>
    </citation>
    <scope>NUCLEOTIDE SEQUENCE [LARGE SCALE GENOMIC DNA]</scope>
</reference>
<feature type="compositionally biased region" description="Polar residues" evidence="1">
    <location>
        <begin position="421"/>
        <end position="437"/>
    </location>
</feature>
<dbReference type="InterPro" id="IPR043502">
    <property type="entry name" value="DNA/RNA_pol_sf"/>
</dbReference>
<feature type="region of interest" description="Disordered" evidence="1">
    <location>
        <begin position="367"/>
        <end position="501"/>
    </location>
</feature>
<dbReference type="EMBL" id="GL732602">
    <property type="protein sequence ID" value="EFX72137.1"/>
    <property type="molecule type" value="Genomic_DNA"/>
</dbReference>
<protein>
    <submittedName>
        <fullName evidence="2">Uncharacterized protein</fullName>
    </submittedName>
</protein>
<feature type="compositionally biased region" description="Basic and acidic residues" evidence="1">
    <location>
        <begin position="889"/>
        <end position="906"/>
    </location>
</feature>
<sequence>MVDAEIFGAKPKISRTPTTSFSNPAYEHLATESDLSDPSLLGDNLFAESVPVISPRNSAQAAQPTVDLFTERYGDIDARYAAEFPAVVKNPITKAKNSISSRLRSNPTYKLVDQLEKTPPRKSWFKNKSNQSEKSAAQSFLTRLVSRLSPAQSSFSSTPVGRLSQSFTNYLDKRSADGKSSRRANSPLIPRRERTFEQNPPGFDQPTSVSQSCIAHVERKTKRFPIGGTKNLETATGIDAGHPLDHRRPQADRSDASLLHTTVPDPSGGEPSNPTDTHYIEEEQDDLEGDEGDFSDIHEEDPDISIGAIPESAHPRRVRSKSTSRIFGFRQTGRYSKSGRKRGLSRILTKSNRVHVRFPTRIIRHISEDISGEHSDSDSVPEEAPQNPINPQLPAGINTPSIPTQQFPKNQLDVRQRRGRQQQNATGKDETGSSNRTRFPPSAIPAAPISNSTPGSNAVPRPLPNPQGPKIPPTPQAPSRRPSKGRTVSFPIFPPINPTPTRWDAIRKHGFTIDGETSSIYLAKETLGQAKSRAPDISIILHKRRAICRRTAVVVEAKTTGSFPYVSPLATFIFTPSEKLPKGIHIQQFIGRISASGKYEIIIENQSSNDIFLPRAIQLGTIEVVCNVIGQVTCKSTGEENTIDDELDLTIIRDVDPQFQKPVLQILTDFKKMFATKNTQLGSTDLIKHSIDTQGRGPIRQRPYRHPRSHTAALQRQLSELKKAGIIRVAEESGKARERQRAQYNKRANENEYKVGDKVLLDIRVVKTGDSKKFTSKYKGPYRIIKVYANKTVDIADSSYVTQRVHVNRVKPLFETMLWRQEPCPAFESTFDVGNWYRATTETDTQTAKDPNENAQRAKNNSSATCATSGDKDNESDWETCSDCSTDSDNEKNKIIRGKEDVREDVTETLQENTNEEETIQNAEIGVEPSTSASPNKVKKKVGRPKKSAHPVNPSTPPAQTEQELAAQMTEHRQMGKIDFVGELIYPDQSINITLLDEVQELWNRTRRVQQQDGYYVYMPMELSYAECLDSSVRSFYLSNPGAANVIYRPGDNVKVALSKQPGSVKRSRTFTLKAELVRAIDYDDWKTARELMAALLDVDPLNRRTPSPQPSEEWDCAPSTSREAEEPVEKRRREEEDQAAPVRHVADPSFDWGTV</sequence>
<dbReference type="PANTHER" id="PTHR38128:SF2">
    <property type="entry name" value="OLIGOMERIC GOLGI COMPLEX SUBUNIT 4, PUTATIVE-RELATED"/>
    <property type="match status" value="1"/>
</dbReference>
<organism evidence="2 3">
    <name type="scientific">Daphnia pulex</name>
    <name type="common">Water flea</name>
    <dbReference type="NCBI Taxonomy" id="6669"/>
    <lineage>
        <taxon>Eukaryota</taxon>
        <taxon>Metazoa</taxon>
        <taxon>Ecdysozoa</taxon>
        <taxon>Arthropoda</taxon>
        <taxon>Crustacea</taxon>
        <taxon>Branchiopoda</taxon>
        <taxon>Diplostraca</taxon>
        <taxon>Cladocera</taxon>
        <taxon>Anomopoda</taxon>
        <taxon>Daphniidae</taxon>
        <taxon>Daphnia</taxon>
    </lineage>
</organism>
<keyword evidence="3" id="KW-1185">Reference proteome</keyword>
<feature type="compositionally biased region" description="Basic and acidic residues" evidence="1">
    <location>
        <begin position="1123"/>
        <end position="1136"/>
    </location>
</feature>
<feature type="compositionally biased region" description="Polar residues" evidence="1">
    <location>
        <begin position="398"/>
        <end position="409"/>
    </location>
</feature>
<gene>
    <name evidence="2" type="ORF">DAPPUDRAFT_111100</name>
</gene>
<evidence type="ECO:0000256" key="1">
    <source>
        <dbReference type="SAM" id="MobiDB-lite"/>
    </source>
</evidence>
<dbReference type="GO" id="GO:0071897">
    <property type="term" value="P:DNA biosynthetic process"/>
    <property type="evidence" value="ECO:0007669"/>
    <property type="project" value="UniProtKB-ARBA"/>
</dbReference>
<dbReference type="KEGG" id="dpx:DAPPUDRAFT_111100"/>
<feature type="compositionally biased region" description="Polar residues" evidence="1">
    <location>
        <begin position="842"/>
        <end position="868"/>
    </location>
</feature>
<dbReference type="HOGENOM" id="CLU_275861_0_0_1"/>
<feature type="compositionally biased region" description="Low complexity" evidence="1">
    <location>
        <begin position="440"/>
        <end position="450"/>
    </location>
</feature>
<evidence type="ECO:0000313" key="3">
    <source>
        <dbReference type="Proteomes" id="UP000000305"/>
    </source>
</evidence>
<feature type="region of interest" description="Disordered" evidence="1">
    <location>
        <begin position="172"/>
        <end position="278"/>
    </location>
</feature>
<evidence type="ECO:0000313" key="2">
    <source>
        <dbReference type="EMBL" id="EFX72137.1"/>
    </source>
</evidence>
<proteinExistence type="predicted"/>
<feature type="compositionally biased region" description="Basic and acidic residues" evidence="1">
    <location>
        <begin position="242"/>
        <end position="255"/>
    </location>
</feature>